<evidence type="ECO:0000256" key="1">
    <source>
        <dbReference type="SAM" id="MobiDB-lite"/>
    </source>
</evidence>
<dbReference type="AlphaFoldDB" id="A0A919A5V2"/>
<reference evidence="2" key="2">
    <citation type="submission" date="2020-09" db="EMBL/GenBank/DDBJ databases">
        <authorList>
            <person name="Sun Q."/>
            <person name="Ohkuma M."/>
        </authorList>
    </citation>
    <scope>NUCLEOTIDE SEQUENCE</scope>
    <source>
        <strain evidence="2">JCM 3302</strain>
    </source>
</reference>
<comment type="caution">
    <text evidence="2">The sequence shown here is derived from an EMBL/GenBank/DDBJ whole genome shotgun (WGS) entry which is preliminary data.</text>
</comment>
<dbReference type="Proteomes" id="UP000641386">
    <property type="component" value="Unassembled WGS sequence"/>
</dbReference>
<gene>
    <name evidence="2" type="ORF">GCM10014715_52350</name>
</gene>
<proteinExistence type="predicted"/>
<evidence type="ECO:0000313" key="3">
    <source>
        <dbReference type="Proteomes" id="UP000641386"/>
    </source>
</evidence>
<feature type="region of interest" description="Disordered" evidence="1">
    <location>
        <begin position="1"/>
        <end position="59"/>
    </location>
</feature>
<keyword evidence="3" id="KW-1185">Reference proteome</keyword>
<feature type="compositionally biased region" description="Low complexity" evidence="1">
    <location>
        <begin position="7"/>
        <end position="17"/>
    </location>
</feature>
<reference evidence="2" key="1">
    <citation type="journal article" date="2014" name="Int. J. Syst. Evol. Microbiol.">
        <title>Complete genome sequence of Corynebacterium casei LMG S-19264T (=DSM 44701T), isolated from a smear-ripened cheese.</title>
        <authorList>
            <consortium name="US DOE Joint Genome Institute (JGI-PGF)"/>
            <person name="Walter F."/>
            <person name="Albersmeier A."/>
            <person name="Kalinowski J."/>
            <person name="Ruckert C."/>
        </authorList>
    </citation>
    <scope>NUCLEOTIDE SEQUENCE</scope>
    <source>
        <strain evidence="2">JCM 3302</strain>
    </source>
</reference>
<protein>
    <submittedName>
        <fullName evidence="2">Uncharacterized protein</fullName>
    </submittedName>
</protein>
<sequence>MIRRTEAAGAEGTSAAAVREKPGGERGTGRAGFGRGGERQGDDRDIIAVVTRGGGGSRA</sequence>
<organism evidence="2 3">
    <name type="scientific">Streptomyces spiralis</name>
    <dbReference type="NCBI Taxonomy" id="66376"/>
    <lineage>
        <taxon>Bacteria</taxon>
        <taxon>Bacillati</taxon>
        <taxon>Actinomycetota</taxon>
        <taxon>Actinomycetes</taxon>
        <taxon>Kitasatosporales</taxon>
        <taxon>Streptomycetaceae</taxon>
        <taxon>Streptomyces</taxon>
    </lineage>
</organism>
<dbReference type="EMBL" id="BNBC01000027">
    <property type="protein sequence ID" value="GHE89390.1"/>
    <property type="molecule type" value="Genomic_DNA"/>
</dbReference>
<name>A0A919A5V2_9ACTN</name>
<feature type="compositionally biased region" description="Basic and acidic residues" evidence="1">
    <location>
        <begin position="36"/>
        <end position="46"/>
    </location>
</feature>
<evidence type="ECO:0000313" key="2">
    <source>
        <dbReference type="EMBL" id="GHE89390.1"/>
    </source>
</evidence>
<accession>A0A919A5V2</accession>
<feature type="compositionally biased region" description="Basic and acidic residues" evidence="1">
    <location>
        <begin position="18"/>
        <end position="28"/>
    </location>
</feature>